<evidence type="ECO:0000313" key="3">
    <source>
        <dbReference type="Proteomes" id="UP000308652"/>
    </source>
</evidence>
<organism evidence="2 3">
    <name type="scientific">Crucibulum laeve</name>
    <dbReference type="NCBI Taxonomy" id="68775"/>
    <lineage>
        <taxon>Eukaryota</taxon>
        <taxon>Fungi</taxon>
        <taxon>Dikarya</taxon>
        <taxon>Basidiomycota</taxon>
        <taxon>Agaricomycotina</taxon>
        <taxon>Agaricomycetes</taxon>
        <taxon>Agaricomycetidae</taxon>
        <taxon>Agaricales</taxon>
        <taxon>Agaricineae</taxon>
        <taxon>Nidulariaceae</taxon>
        <taxon>Crucibulum</taxon>
    </lineage>
</organism>
<dbReference type="EMBL" id="ML213590">
    <property type="protein sequence ID" value="TFK44372.1"/>
    <property type="molecule type" value="Genomic_DNA"/>
</dbReference>
<evidence type="ECO:0000313" key="2">
    <source>
        <dbReference type="EMBL" id="TFK44372.1"/>
    </source>
</evidence>
<evidence type="ECO:0000256" key="1">
    <source>
        <dbReference type="SAM" id="MobiDB-lite"/>
    </source>
</evidence>
<reference evidence="2 3" key="1">
    <citation type="journal article" date="2019" name="Nat. Ecol. Evol.">
        <title>Megaphylogeny resolves global patterns of mushroom evolution.</title>
        <authorList>
            <person name="Varga T."/>
            <person name="Krizsan K."/>
            <person name="Foldi C."/>
            <person name="Dima B."/>
            <person name="Sanchez-Garcia M."/>
            <person name="Sanchez-Ramirez S."/>
            <person name="Szollosi G.J."/>
            <person name="Szarkandi J.G."/>
            <person name="Papp V."/>
            <person name="Albert L."/>
            <person name="Andreopoulos W."/>
            <person name="Angelini C."/>
            <person name="Antonin V."/>
            <person name="Barry K.W."/>
            <person name="Bougher N.L."/>
            <person name="Buchanan P."/>
            <person name="Buyck B."/>
            <person name="Bense V."/>
            <person name="Catcheside P."/>
            <person name="Chovatia M."/>
            <person name="Cooper J."/>
            <person name="Damon W."/>
            <person name="Desjardin D."/>
            <person name="Finy P."/>
            <person name="Geml J."/>
            <person name="Haridas S."/>
            <person name="Hughes K."/>
            <person name="Justo A."/>
            <person name="Karasinski D."/>
            <person name="Kautmanova I."/>
            <person name="Kiss B."/>
            <person name="Kocsube S."/>
            <person name="Kotiranta H."/>
            <person name="LaButti K.M."/>
            <person name="Lechner B.E."/>
            <person name="Liimatainen K."/>
            <person name="Lipzen A."/>
            <person name="Lukacs Z."/>
            <person name="Mihaltcheva S."/>
            <person name="Morgado L.N."/>
            <person name="Niskanen T."/>
            <person name="Noordeloos M.E."/>
            <person name="Ohm R.A."/>
            <person name="Ortiz-Santana B."/>
            <person name="Ovrebo C."/>
            <person name="Racz N."/>
            <person name="Riley R."/>
            <person name="Savchenko A."/>
            <person name="Shiryaev A."/>
            <person name="Soop K."/>
            <person name="Spirin V."/>
            <person name="Szebenyi C."/>
            <person name="Tomsovsky M."/>
            <person name="Tulloss R.E."/>
            <person name="Uehling J."/>
            <person name="Grigoriev I.V."/>
            <person name="Vagvolgyi C."/>
            <person name="Papp T."/>
            <person name="Martin F.M."/>
            <person name="Miettinen O."/>
            <person name="Hibbett D.S."/>
            <person name="Nagy L.G."/>
        </authorList>
    </citation>
    <scope>NUCLEOTIDE SEQUENCE [LARGE SCALE GENOMIC DNA]</scope>
    <source>
        <strain evidence="2 3">CBS 166.37</strain>
    </source>
</reference>
<proteinExistence type="predicted"/>
<dbReference type="OrthoDB" id="2568455at2759"/>
<name>A0A5C3MG97_9AGAR</name>
<dbReference type="AlphaFoldDB" id="A0A5C3MG97"/>
<sequence length="486" mass="54341">MSGSSYRLQAPRRRPPSPLNFDHSSYKSTSILSSQQDSQTLLYDLPSTVSMSPPTSPKSAGRIVSPTSPSFSGRSRTARHGRPTPPPSARNRSTTPLGVAPSELEKFAEYCRNWYYNQDDNSGRLMTQTLATLPPSQKASFSRIQASIRSAYHRSVNERRHAEFQAHLSATQPGASLMPHARADPRGKESQKERSERMDRFLHNWCTMGMPGTKPFFEALWAVMRLQVIPENLGGAGRNRIEWEFDDAVFKEAAGKDFMLEAIDILKGVLAFEEASSSKTHSPVYDHRKVTRLSTIHSRSQSQPLPSDQKPFTVATTVQPKRARAPSDPFLDTPPPLSHSVASSSSHSSANTAALLAISVPDGEEPSSPTSAFGDDPPPSGRGEFTYNDDDGEYLRVWTSPDLTNPEFVELLQLFPSFVSRRPLPRFPTSTIPRHHDIEEGDDDGMEGKLIRFGTGSMWVSMKERSDGWEGGWWTRFILWWRRIFC</sequence>
<feature type="compositionally biased region" description="Low complexity" evidence="1">
    <location>
        <begin position="46"/>
        <end position="59"/>
    </location>
</feature>
<accession>A0A5C3MG97</accession>
<feature type="region of interest" description="Disordered" evidence="1">
    <location>
        <begin position="1"/>
        <end position="100"/>
    </location>
</feature>
<gene>
    <name evidence="2" type="ORF">BDQ12DRAFT_672864</name>
</gene>
<keyword evidence="3" id="KW-1185">Reference proteome</keyword>
<feature type="compositionally biased region" description="Polar residues" evidence="1">
    <location>
        <begin position="22"/>
        <end position="41"/>
    </location>
</feature>
<feature type="region of interest" description="Disordered" evidence="1">
    <location>
        <begin position="170"/>
        <end position="195"/>
    </location>
</feature>
<feature type="compositionally biased region" description="Basic and acidic residues" evidence="1">
    <location>
        <begin position="181"/>
        <end position="195"/>
    </location>
</feature>
<dbReference type="Proteomes" id="UP000308652">
    <property type="component" value="Unassembled WGS sequence"/>
</dbReference>
<feature type="region of interest" description="Disordered" evidence="1">
    <location>
        <begin position="361"/>
        <end position="384"/>
    </location>
</feature>
<feature type="region of interest" description="Disordered" evidence="1">
    <location>
        <begin position="318"/>
        <end position="346"/>
    </location>
</feature>
<protein>
    <submittedName>
        <fullName evidence="2">Uncharacterized protein</fullName>
    </submittedName>
</protein>
<feature type="compositionally biased region" description="Polar residues" evidence="1">
    <location>
        <begin position="65"/>
        <end position="75"/>
    </location>
</feature>